<reference evidence="5" key="1">
    <citation type="journal article" date="2019" name="Int. J. Syst. Evol. Microbiol.">
        <title>The Global Catalogue of Microorganisms (GCM) 10K type strain sequencing project: providing services to taxonomists for standard genome sequencing and annotation.</title>
        <authorList>
            <consortium name="The Broad Institute Genomics Platform"/>
            <consortium name="The Broad Institute Genome Sequencing Center for Infectious Disease"/>
            <person name="Wu L."/>
            <person name="Ma J."/>
        </authorList>
    </citation>
    <scope>NUCLEOTIDE SEQUENCE [LARGE SCALE GENOMIC DNA]</scope>
    <source>
        <strain evidence="5">KACC 12633</strain>
    </source>
</reference>
<dbReference type="PROSITE" id="PS51318">
    <property type="entry name" value="TAT"/>
    <property type="match status" value="1"/>
</dbReference>
<feature type="chain" id="PRO_5046871750" evidence="2">
    <location>
        <begin position="22"/>
        <end position="293"/>
    </location>
</feature>
<evidence type="ECO:0000313" key="4">
    <source>
        <dbReference type="EMBL" id="MFC5517464.1"/>
    </source>
</evidence>
<dbReference type="NCBIfam" id="TIGR01409">
    <property type="entry name" value="TAT_signal_seq"/>
    <property type="match status" value="1"/>
</dbReference>
<organism evidence="4 5">
    <name type="scientific">Kaistia terrae</name>
    <dbReference type="NCBI Taxonomy" id="537017"/>
    <lineage>
        <taxon>Bacteria</taxon>
        <taxon>Pseudomonadati</taxon>
        <taxon>Pseudomonadota</taxon>
        <taxon>Alphaproteobacteria</taxon>
        <taxon>Hyphomicrobiales</taxon>
        <taxon>Kaistiaceae</taxon>
        <taxon>Kaistia</taxon>
    </lineage>
</organism>
<dbReference type="Pfam" id="PF12706">
    <property type="entry name" value="Lactamase_B_2"/>
    <property type="match status" value="1"/>
</dbReference>
<dbReference type="PANTHER" id="PTHR43546">
    <property type="entry name" value="UPF0173 METAL-DEPENDENT HYDROLASE MJ1163-RELATED"/>
    <property type="match status" value="1"/>
</dbReference>
<dbReference type="EMBL" id="JBHSML010000008">
    <property type="protein sequence ID" value="MFC5517464.1"/>
    <property type="molecule type" value="Genomic_DNA"/>
</dbReference>
<protein>
    <submittedName>
        <fullName evidence="4">MBL fold metallo-hydrolase</fullName>
    </submittedName>
</protein>
<sequence length="293" mass="31403">MTTRRDFLTLSGAAISATALAVPTQAQGARSLSSGDIKITQIRNATLHVNYGGVRFLVDPMLSIRHAWPGFEGTVNSDERNPMVHLPLPIEEIIDVDAVIVTHLHEDHWDEAARNLVPKGLPLFAQNEADAKKIRSQGFTDVRVLSDSSSFNGVQLIKTRGRHGTDAAYEKIGKLLGEVCGVVFKKADEKVVYLAGDTIWNDDVAGVLATQKPDVAILNTGYAKVIGIDGGIIMGTADVLSVHQAAPDAILFASHMEAVNHCTVTRAGLRGFARAQGFADKLLTPGDGETAIF</sequence>
<dbReference type="PANTHER" id="PTHR43546:SF9">
    <property type="entry name" value="L-ASCORBATE-6-PHOSPHATE LACTONASE ULAG-RELATED"/>
    <property type="match status" value="1"/>
</dbReference>
<dbReference type="RefSeq" id="WP_266346463.1">
    <property type="nucleotide sequence ID" value="NZ_JAPKNH010000018.1"/>
</dbReference>
<keyword evidence="1" id="KW-0378">Hydrolase</keyword>
<feature type="signal peptide" evidence="2">
    <location>
        <begin position="1"/>
        <end position="21"/>
    </location>
</feature>
<dbReference type="Gene3D" id="3.60.15.10">
    <property type="entry name" value="Ribonuclease Z/Hydroxyacylglutathione hydrolase-like"/>
    <property type="match status" value="1"/>
</dbReference>
<gene>
    <name evidence="4" type="ORF">ACFPP9_16890</name>
</gene>
<dbReference type="InterPro" id="IPR036866">
    <property type="entry name" value="RibonucZ/Hydroxyglut_hydro"/>
</dbReference>
<accession>A0ABW0Q4B3</accession>
<proteinExistence type="predicted"/>
<dbReference type="InterPro" id="IPR050114">
    <property type="entry name" value="UPF0173_UPF0282_UlaG_hydrolase"/>
</dbReference>
<name>A0ABW0Q4B3_9HYPH</name>
<evidence type="ECO:0000256" key="1">
    <source>
        <dbReference type="ARBA" id="ARBA00022801"/>
    </source>
</evidence>
<evidence type="ECO:0000256" key="2">
    <source>
        <dbReference type="SAM" id="SignalP"/>
    </source>
</evidence>
<dbReference type="InterPro" id="IPR019546">
    <property type="entry name" value="TAT_signal_bac_arc"/>
</dbReference>
<dbReference type="SUPFAM" id="SSF56281">
    <property type="entry name" value="Metallo-hydrolase/oxidoreductase"/>
    <property type="match status" value="1"/>
</dbReference>
<dbReference type="InterPro" id="IPR001279">
    <property type="entry name" value="Metallo-B-lactamas"/>
</dbReference>
<keyword evidence="2" id="KW-0732">Signal</keyword>
<dbReference type="InterPro" id="IPR006311">
    <property type="entry name" value="TAT_signal"/>
</dbReference>
<comment type="caution">
    <text evidence="4">The sequence shown here is derived from an EMBL/GenBank/DDBJ whole genome shotgun (WGS) entry which is preliminary data.</text>
</comment>
<dbReference type="Proteomes" id="UP001596150">
    <property type="component" value="Unassembled WGS sequence"/>
</dbReference>
<evidence type="ECO:0000313" key="5">
    <source>
        <dbReference type="Proteomes" id="UP001596150"/>
    </source>
</evidence>
<feature type="domain" description="Metallo-beta-lactamase" evidence="3">
    <location>
        <begin position="55"/>
        <end position="256"/>
    </location>
</feature>
<evidence type="ECO:0000259" key="3">
    <source>
        <dbReference type="Pfam" id="PF12706"/>
    </source>
</evidence>
<keyword evidence="5" id="KW-1185">Reference proteome</keyword>